<evidence type="ECO:0000313" key="5">
    <source>
        <dbReference type="EMBL" id="PHN08681.1"/>
    </source>
</evidence>
<comment type="similarity">
    <text evidence="1">Belongs to the 'phage' integrase family.</text>
</comment>
<dbReference type="PANTHER" id="PTHR30349">
    <property type="entry name" value="PHAGE INTEGRASE-RELATED"/>
    <property type="match status" value="1"/>
</dbReference>
<dbReference type="InterPro" id="IPR035386">
    <property type="entry name" value="Arm-DNA-bind_5"/>
</dbReference>
<protein>
    <submittedName>
        <fullName evidence="5">Integrase</fullName>
    </submittedName>
</protein>
<sequence length="404" mass="47442">MPSLKIVLFTSKMYQNGDHPVMLRVTHNRKLKYYGLNLSCTLQQWDQHKCRFNRNFNNYKEKNRLLHFWEEKAYRIIDGLIKEDVAFHHKIFERKFVTNHRSISVFEFFNELMEELEKKGKAGNRRVYKGAKNALKKFHPNKNLSFSDIDYIFLKKFETHLLENGCTDGGVRVYLRTLRAVINEAIRCGYATQETYPFATQFNKQGYSFSHLKSKAKPRPLSIEDMDKIKNFPLDDYPHLAKSVRYFLFSYYTRGMNFTDMAKLKWSDIYNGRLEYIRSKTSKSFSIKISEPLAEILEHFKGVNITYIFPILTDFHKSPQQVKDRVRKCLKQFNRDLKEVAELLKIDMILTSYVARHTYASTLKKKGVDIAVISEAMGHADMATTKAYLELFSSDIVDAADQVL</sequence>
<dbReference type="Gene3D" id="1.10.150.130">
    <property type="match status" value="1"/>
</dbReference>
<evidence type="ECO:0000259" key="4">
    <source>
        <dbReference type="PROSITE" id="PS51898"/>
    </source>
</evidence>
<dbReference type="Pfam" id="PF00589">
    <property type="entry name" value="Phage_integrase"/>
    <property type="match status" value="1"/>
</dbReference>
<dbReference type="AlphaFoldDB" id="A0A2D0NJK9"/>
<keyword evidence="2" id="KW-0238">DNA-binding</keyword>
<dbReference type="InterPro" id="IPR050090">
    <property type="entry name" value="Tyrosine_recombinase_XerCD"/>
</dbReference>
<dbReference type="PROSITE" id="PS51898">
    <property type="entry name" value="TYR_RECOMBINASE"/>
    <property type="match status" value="1"/>
</dbReference>
<dbReference type="Proteomes" id="UP000223913">
    <property type="component" value="Unassembled WGS sequence"/>
</dbReference>
<accession>A0A2D0NJK9</accession>
<dbReference type="Pfam" id="PF17293">
    <property type="entry name" value="Arm-DNA-bind_5"/>
    <property type="match status" value="1"/>
</dbReference>
<dbReference type="OrthoDB" id="1094492at2"/>
<dbReference type="InterPro" id="IPR013762">
    <property type="entry name" value="Integrase-like_cat_sf"/>
</dbReference>
<dbReference type="EMBL" id="PDUD01000001">
    <property type="protein sequence ID" value="PHN08681.1"/>
    <property type="molecule type" value="Genomic_DNA"/>
</dbReference>
<name>A0A2D0NJK9_FLAN2</name>
<dbReference type="PANTHER" id="PTHR30349:SF64">
    <property type="entry name" value="PROPHAGE INTEGRASE INTD-RELATED"/>
    <property type="match status" value="1"/>
</dbReference>
<dbReference type="GO" id="GO:0015074">
    <property type="term" value="P:DNA integration"/>
    <property type="evidence" value="ECO:0007669"/>
    <property type="project" value="InterPro"/>
</dbReference>
<dbReference type="Pfam" id="PF13102">
    <property type="entry name" value="Phage_int_SAM_5"/>
    <property type="match status" value="1"/>
</dbReference>
<dbReference type="InterPro" id="IPR025269">
    <property type="entry name" value="SAM-like_dom"/>
</dbReference>
<dbReference type="InterPro" id="IPR010998">
    <property type="entry name" value="Integrase_recombinase_N"/>
</dbReference>
<feature type="domain" description="Tyr recombinase" evidence="4">
    <location>
        <begin position="216"/>
        <end position="401"/>
    </location>
</feature>
<evidence type="ECO:0000256" key="2">
    <source>
        <dbReference type="ARBA" id="ARBA00023125"/>
    </source>
</evidence>
<keyword evidence="6" id="KW-1185">Reference proteome</keyword>
<evidence type="ECO:0000256" key="3">
    <source>
        <dbReference type="ARBA" id="ARBA00023172"/>
    </source>
</evidence>
<dbReference type="CDD" id="cd01185">
    <property type="entry name" value="INTN1_C_like"/>
    <property type="match status" value="1"/>
</dbReference>
<comment type="caution">
    <text evidence="5">The sequence shown here is derived from an EMBL/GenBank/DDBJ whole genome shotgun (WGS) entry which is preliminary data.</text>
</comment>
<dbReference type="InterPro" id="IPR011010">
    <property type="entry name" value="DNA_brk_join_enz"/>
</dbReference>
<dbReference type="GO" id="GO:0006310">
    <property type="term" value="P:DNA recombination"/>
    <property type="evidence" value="ECO:0007669"/>
    <property type="project" value="UniProtKB-KW"/>
</dbReference>
<dbReference type="SUPFAM" id="SSF56349">
    <property type="entry name" value="DNA breaking-rejoining enzymes"/>
    <property type="match status" value="1"/>
</dbReference>
<dbReference type="InterPro" id="IPR002104">
    <property type="entry name" value="Integrase_catalytic"/>
</dbReference>
<proteinExistence type="inferred from homology"/>
<evidence type="ECO:0000313" key="6">
    <source>
        <dbReference type="Proteomes" id="UP000223913"/>
    </source>
</evidence>
<evidence type="ECO:0000256" key="1">
    <source>
        <dbReference type="ARBA" id="ARBA00008857"/>
    </source>
</evidence>
<dbReference type="Gene3D" id="1.10.443.10">
    <property type="entry name" value="Intergrase catalytic core"/>
    <property type="match status" value="1"/>
</dbReference>
<keyword evidence="3" id="KW-0233">DNA recombination</keyword>
<organism evidence="5 6">
    <name type="scientific">Flavilitoribacter nigricans (strain ATCC 23147 / DSM 23189 / NBRC 102662 / NCIMB 1420 / SS-2)</name>
    <name type="common">Lewinella nigricans</name>
    <dbReference type="NCBI Taxonomy" id="1122177"/>
    <lineage>
        <taxon>Bacteria</taxon>
        <taxon>Pseudomonadati</taxon>
        <taxon>Bacteroidota</taxon>
        <taxon>Saprospiria</taxon>
        <taxon>Saprospirales</taxon>
        <taxon>Lewinellaceae</taxon>
        <taxon>Flavilitoribacter</taxon>
    </lineage>
</organism>
<dbReference type="RefSeq" id="WP_099148271.1">
    <property type="nucleotide sequence ID" value="NZ_PDUD01000001.1"/>
</dbReference>
<gene>
    <name evidence="5" type="ORF">CRP01_01860</name>
</gene>
<dbReference type="GO" id="GO:0003677">
    <property type="term" value="F:DNA binding"/>
    <property type="evidence" value="ECO:0007669"/>
    <property type="project" value="UniProtKB-KW"/>
</dbReference>
<reference evidence="5 6" key="1">
    <citation type="submission" date="2017-10" db="EMBL/GenBank/DDBJ databases">
        <title>The draft genome sequence of Lewinella nigricans NBRC 102662.</title>
        <authorList>
            <person name="Wang K."/>
        </authorList>
    </citation>
    <scope>NUCLEOTIDE SEQUENCE [LARGE SCALE GENOMIC DNA]</scope>
    <source>
        <strain evidence="5 6">NBRC 102662</strain>
    </source>
</reference>